<accession>A0AAD5J7H9</accession>
<dbReference type="EMBL" id="JAJSOW010000100">
    <property type="protein sequence ID" value="KAI9186802.1"/>
    <property type="molecule type" value="Genomic_DNA"/>
</dbReference>
<keyword evidence="4" id="KW-1185">Reference proteome</keyword>
<evidence type="ECO:0000259" key="2">
    <source>
        <dbReference type="Pfam" id="PF22936"/>
    </source>
</evidence>
<feature type="region of interest" description="Disordered" evidence="1">
    <location>
        <begin position="52"/>
        <end position="72"/>
    </location>
</feature>
<gene>
    <name evidence="3" type="ORF">LWI28_021092</name>
</gene>
<protein>
    <recommendedName>
        <fullName evidence="2">Retrovirus-related Pol polyprotein from transposon TNT 1-94-like beta-barrel domain-containing protein</fullName>
    </recommendedName>
</protein>
<reference evidence="3" key="2">
    <citation type="submission" date="2023-02" db="EMBL/GenBank/DDBJ databases">
        <authorList>
            <person name="Swenson N.G."/>
            <person name="Wegrzyn J.L."/>
            <person name="Mcevoy S.L."/>
        </authorList>
    </citation>
    <scope>NUCLEOTIDE SEQUENCE</scope>
    <source>
        <strain evidence="3">91603</strain>
        <tissue evidence="3">Leaf</tissue>
    </source>
</reference>
<sequence>MDAEKNMASFLNPNVQLDRFDGTNFTHWKGKLFFLLTVLKIAYVLDPNLQPLPEPDKNKDTDTLEAESKKRSKDEVMCQGHILNTLSDSLCDLYNTMKSPKEIWNALEYKYKAEKEELNMAAATKSFDWWLDSGATIHVCNDKSLFFAYEEENVGEVVLMGNHVLPRFLEKGVSIFNLPLERNYF</sequence>
<organism evidence="3 4">
    <name type="scientific">Acer negundo</name>
    <name type="common">Box elder</name>
    <dbReference type="NCBI Taxonomy" id="4023"/>
    <lineage>
        <taxon>Eukaryota</taxon>
        <taxon>Viridiplantae</taxon>
        <taxon>Streptophyta</taxon>
        <taxon>Embryophyta</taxon>
        <taxon>Tracheophyta</taxon>
        <taxon>Spermatophyta</taxon>
        <taxon>Magnoliopsida</taxon>
        <taxon>eudicotyledons</taxon>
        <taxon>Gunneridae</taxon>
        <taxon>Pentapetalae</taxon>
        <taxon>rosids</taxon>
        <taxon>malvids</taxon>
        <taxon>Sapindales</taxon>
        <taxon>Sapindaceae</taxon>
        <taxon>Hippocastanoideae</taxon>
        <taxon>Acereae</taxon>
        <taxon>Acer</taxon>
    </lineage>
</organism>
<feature type="compositionally biased region" description="Basic and acidic residues" evidence="1">
    <location>
        <begin position="54"/>
        <end position="72"/>
    </location>
</feature>
<proteinExistence type="predicted"/>
<dbReference type="AlphaFoldDB" id="A0AAD5J7H9"/>
<dbReference type="Pfam" id="PF22936">
    <property type="entry name" value="Pol_BBD"/>
    <property type="match status" value="1"/>
</dbReference>
<dbReference type="InterPro" id="IPR054722">
    <property type="entry name" value="PolX-like_BBD"/>
</dbReference>
<dbReference type="PANTHER" id="PTHR47592:SF31">
    <property type="entry name" value="ZINC FINGER, CCHC-TYPE-RELATED"/>
    <property type="match status" value="1"/>
</dbReference>
<dbReference type="Pfam" id="PF14223">
    <property type="entry name" value="Retrotran_gag_2"/>
    <property type="match status" value="1"/>
</dbReference>
<dbReference type="Proteomes" id="UP001064489">
    <property type="component" value="Chromosome 3"/>
</dbReference>
<comment type="caution">
    <text evidence="3">The sequence shown here is derived from an EMBL/GenBank/DDBJ whole genome shotgun (WGS) entry which is preliminary data.</text>
</comment>
<reference evidence="3" key="1">
    <citation type="journal article" date="2022" name="Plant J.">
        <title>Strategies of tolerance reflected in two North American maple genomes.</title>
        <authorList>
            <person name="McEvoy S.L."/>
            <person name="Sezen U.U."/>
            <person name="Trouern-Trend A."/>
            <person name="McMahon S.M."/>
            <person name="Schaberg P.G."/>
            <person name="Yang J."/>
            <person name="Wegrzyn J.L."/>
            <person name="Swenson N.G."/>
        </authorList>
    </citation>
    <scope>NUCLEOTIDE SEQUENCE</scope>
    <source>
        <strain evidence="3">91603</strain>
    </source>
</reference>
<evidence type="ECO:0000256" key="1">
    <source>
        <dbReference type="SAM" id="MobiDB-lite"/>
    </source>
</evidence>
<name>A0AAD5J7H9_ACENE</name>
<evidence type="ECO:0000313" key="3">
    <source>
        <dbReference type="EMBL" id="KAI9186802.1"/>
    </source>
</evidence>
<evidence type="ECO:0000313" key="4">
    <source>
        <dbReference type="Proteomes" id="UP001064489"/>
    </source>
</evidence>
<feature type="domain" description="Retrovirus-related Pol polyprotein from transposon TNT 1-94-like beta-barrel" evidence="2">
    <location>
        <begin position="129"/>
        <end position="163"/>
    </location>
</feature>
<dbReference type="PANTHER" id="PTHR47592">
    <property type="entry name" value="PBF68 PROTEIN"/>
    <property type="match status" value="1"/>
</dbReference>